<accession>A0ACC0Q0M8</accession>
<organism evidence="1 2">
    <name type="scientific">Rhododendron molle</name>
    <name type="common">Chinese azalea</name>
    <name type="synonym">Azalea mollis</name>
    <dbReference type="NCBI Taxonomy" id="49168"/>
    <lineage>
        <taxon>Eukaryota</taxon>
        <taxon>Viridiplantae</taxon>
        <taxon>Streptophyta</taxon>
        <taxon>Embryophyta</taxon>
        <taxon>Tracheophyta</taxon>
        <taxon>Spermatophyta</taxon>
        <taxon>Magnoliopsida</taxon>
        <taxon>eudicotyledons</taxon>
        <taxon>Gunneridae</taxon>
        <taxon>Pentapetalae</taxon>
        <taxon>asterids</taxon>
        <taxon>Ericales</taxon>
        <taxon>Ericaceae</taxon>
        <taxon>Ericoideae</taxon>
        <taxon>Rhodoreae</taxon>
        <taxon>Rhododendron</taxon>
    </lineage>
</organism>
<comment type="caution">
    <text evidence="1">The sequence shown here is derived from an EMBL/GenBank/DDBJ whole genome shotgun (WGS) entry which is preliminary data.</text>
</comment>
<dbReference type="Proteomes" id="UP001062846">
    <property type="component" value="Chromosome 1"/>
</dbReference>
<reference evidence="1" key="1">
    <citation type="submission" date="2022-02" db="EMBL/GenBank/DDBJ databases">
        <title>Plant Genome Project.</title>
        <authorList>
            <person name="Zhang R.-G."/>
        </authorList>
    </citation>
    <scope>NUCLEOTIDE SEQUENCE</scope>
    <source>
        <strain evidence="1">AT1</strain>
    </source>
</reference>
<dbReference type="EMBL" id="CM046388">
    <property type="protein sequence ID" value="KAI8570981.1"/>
    <property type="molecule type" value="Genomic_DNA"/>
</dbReference>
<evidence type="ECO:0000313" key="1">
    <source>
        <dbReference type="EMBL" id="KAI8570981.1"/>
    </source>
</evidence>
<protein>
    <submittedName>
        <fullName evidence="1">Uncharacterized protein</fullName>
    </submittedName>
</protein>
<sequence>MDQSLQLYNKMKKVVVVVWSRLPKVPEEEGKVEEEEGLLTYYGAGVVINDRGYILTCAHLVPEGLEGLEVTVRRSDDNVFEKAYVLHRSKEENLAILRTMRASQYEFCQFGDTRSIQMGMPVFALIHADKVEFSFVAGDVICPERLTEQIPPNLFFNFSDPEGKSFIQINNLHCSSCSHGAPVFDSTGKVLGLIAVTAAFDFAIRLPPLKKLVRWCKENL</sequence>
<evidence type="ECO:0000313" key="2">
    <source>
        <dbReference type="Proteomes" id="UP001062846"/>
    </source>
</evidence>
<gene>
    <name evidence="1" type="ORF">RHMOL_Rhmol01G0081500</name>
</gene>
<proteinExistence type="predicted"/>
<name>A0ACC0Q0M8_RHOML</name>
<keyword evidence="2" id="KW-1185">Reference proteome</keyword>